<evidence type="ECO:0000313" key="3">
    <source>
        <dbReference type="Proteomes" id="UP000237271"/>
    </source>
</evidence>
<name>A0A2P4Y4C8_9STRA</name>
<protein>
    <submittedName>
        <fullName evidence="2">Uncharacterized protein</fullName>
    </submittedName>
</protein>
<keyword evidence="3" id="KW-1185">Reference proteome</keyword>
<accession>A0A2P4Y4C8</accession>
<reference evidence="2 3" key="1">
    <citation type="journal article" date="2017" name="Genome Biol. Evol.">
        <title>Phytophthora megakarya and P. palmivora, closely related causal agents of cacao black pod rot, underwent increases in genome sizes and gene numbers by different mechanisms.</title>
        <authorList>
            <person name="Ali S.S."/>
            <person name="Shao J."/>
            <person name="Lary D.J."/>
            <person name="Kronmiller B."/>
            <person name="Shen D."/>
            <person name="Strem M.D."/>
            <person name="Amoako-Attah I."/>
            <person name="Akrofi A.Y."/>
            <person name="Begoude B.A."/>
            <person name="Ten Hoopen G.M."/>
            <person name="Coulibaly K."/>
            <person name="Kebe B.I."/>
            <person name="Melnick R.L."/>
            <person name="Guiltinan M.J."/>
            <person name="Tyler B.M."/>
            <person name="Meinhardt L.W."/>
            <person name="Bailey B.A."/>
        </authorList>
    </citation>
    <scope>NUCLEOTIDE SEQUENCE [LARGE SCALE GENOMIC DNA]</scope>
    <source>
        <strain evidence="3">sbr112.9</strain>
    </source>
</reference>
<feature type="region of interest" description="Disordered" evidence="1">
    <location>
        <begin position="59"/>
        <end position="86"/>
    </location>
</feature>
<dbReference type="Proteomes" id="UP000237271">
    <property type="component" value="Unassembled WGS sequence"/>
</dbReference>
<dbReference type="AlphaFoldDB" id="A0A2P4Y4C8"/>
<proteinExistence type="predicted"/>
<sequence>MRLPLPVDFFAPVRLSPTEVHDLQRVEARLLSSYLSSYDTQQSDDWKLVGQRAGVKIFSQRPKKKKMKRQRNQPEPEPEGIARRNECDLPALRLVGSVDGTLEDVL</sequence>
<dbReference type="OrthoDB" id="65062at2759"/>
<comment type="caution">
    <text evidence="2">The sequence shown here is derived from an EMBL/GenBank/DDBJ whole genome shotgun (WGS) entry which is preliminary data.</text>
</comment>
<evidence type="ECO:0000256" key="1">
    <source>
        <dbReference type="SAM" id="MobiDB-lite"/>
    </source>
</evidence>
<gene>
    <name evidence="2" type="ORF">PHPALM_10717</name>
</gene>
<dbReference type="EMBL" id="NCKW01005674">
    <property type="protein sequence ID" value="POM72549.1"/>
    <property type="molecule type" value="Genomic_DNA"/>
</dbReference>
<feature type="compositionally biased region" description="Basic residues" evidence="1">
    <location>
        <begin position="61"/>
        <end position="71"/>
    </location>
</feature>
<evidence type="ECO:0000313" key="2">
    <source>
        <dbReference type="EMBL" id="POM72549.1"/>
    </source>
</evidence>
<feature type="non-terminal residue" evidence="2">
    <location>
        <position position="106"/>
    </location>
</feature>
<organism evidence="2 3">
    <name type="scientific">Phytophthora palmivora</name>
    <dbReference type="NCBI Taxonomy" id="4796"/>
    <lineage>
        <taxon>Eukaryota</taxon>
        <taxon>Sar</taxon>
        <taxon>Stramenopiles</taxon>
        <taxon>Oomycota</taxon>
        <taxon>Peronosporomycetes</taxon>
        <taxon>Peronosporales</taxon>
        <taxon>Peronosporaceae</taxon>
        <taxon>Phytophthora</taxon>
    </lineage>
</organism>